<dbReference type="Proteomes" id="UP000274139">
    <property type="component" value="Unassembled WGS sequence"/>
</dbReference>
<name>A0A454JG79_9NEIS</name>
<dbReference type="Pfam" id="PF07813">
    <property type="entry name" value="LTXXQ"/>
    <property type="match status" value="1"/>
</dbReference>
<evidence type="ECO:0000313" key="3">
    <source>
        <dbReference type="EMBL" id="RMC95207.1"/>
    </source>
</evidence>
<accession>A0A454JG79</accession>
<dbReference type="GO" id="GO:0042597">
    <property type="term" value="C:periplasmic space"/>
    <property type="evidence" value="ECO:0007669"/>
    <property type="project" value="InterPro"/>
</dbReference>
<feature type="signal peptide" evidence="2">
    <location>
        <begin position="1"/>
        <end position="23"/>
    </location>
</feature>
<comment type="caution">
    <text evidence="3">The sequence shown here is derived from an EMBL/GenBank/DDBJ whole genome shotgun (WGS) entry which is preliminary data.</text>
</comment>
<evidence type="ECO:0000256" key="2">
    <source>
        <dbReference type="SAM" id="SignalP"/>
    </source>
</evidence>
<reference evidence="3 4" key="1">
    <citation type="submission" date="2018-10" db="EMBL/GenBank/DDBJ databases">
        <title>Draft genome sequence of Aquitalea MWU14-2217 isolated from a wild cranberry bog in Provincetown, Massachusetts.</title>
        <authorList>
            <person name="Ebadzadsahrai G."/>
            <person name="Soby S."/>
        </authorList>
    </citation>
    <scope>NUCLEOTIDE SEQUENCE [LARGE SCALE GENOMIC DNA]</scope>
    <source>
        <strain evidence="3 4">MWU14-2217</strain>
    </source>
</reference>
<sequence>MKLIKSLLIVGLLGSAAATTVHAMGKGDCAMGGDDMKSHMWQMDPAKRQAMMEKHLQMLHDKLKIQPAQESAWKTYIAAIKPLPGQDKPASKADAKLPEQLDGRLQMMQQHLDMMQKHVAATKALYQQLSPEQQKLFDQEGQHMHNRMQQHMQHHRQASAPLPNN</sequence>
<feature type="region of interest" description="Disordered" evidence="1">
    <location>
        <begin position="145"/>
        <end position="165"/>
    </location>
</feature>
<evidence type="ECO:0000256" key="1">
    <source>
        <dbReference type="SAM" id="MobiDB-lite"/>
    </source>
</evidence>
<gene>
    <name evidence="3" type="ORF">EAY64_14175</name>
</gene>
<organism evidence="3 4">
    <name type="scientific">Aquitalea palustris</name>
    <dbReference type="NCBI Taxonomy" id="2480983"/>
    <lineage>
        <taxon>Bacteria</taxon>
        <taxon>Pseudomonadati</taxon>
        <taxon>Pseudomonadota</taxon>
        <taxon>Betaproteobacteria</taxon>
        <taxon>Neisseriales</taxon>
        <taxon>Chromobacteriaceae</taxon>
        <taxon>Aquitalea</taxon>
    </lineage>
</organism>
<dbReference type="RefSeq" id="WP_103525403.1">
    <property type="nucleotide sequence ID" value="NZ_JAIZDC010000010.1"/>
</dbReference>
<keyword evidence="4" id="KW-1185">Reference proteome</keyword>
<dbReference type="OrthoDB" id="5298564at2"/>
<proteinExistence type="predicted"/>
<keyword evidence="2" id="KW-0732">Signal</keyword>
<dbReference type="AlphaFoldDB" id="A0A454JG79"/>
<feature type="compositionally biased region" description="Basic residues" evidence="1">
    <location>
        <begin position="145"/>
        <end position="157"/>
    </location>
</feature>
<feature type="chain" id="PRO_5019298820" description="Periplasmic heavy metal sensor" evidence="2">
    <location>
        <begin position="24"/>
        <end position="165"/>
    </location>
</feature>
<dbReference type="InterPro" id="IPR012899">
    <property type="entry name" value="LTXXQ"/>
</dbReference>
<protein>
    <recommendedName>
        <fullName evidence="5">Periplasmic heavy metal sensor</fullName>
    </recommendedName>
</protein>
<evidence type="ECO:0000313" key="4">
    <source>
        <dbReference type="Proteomes" id="UP000274139"/>
    </source>
</evidence>
<evidence type="ECO:0008006" key="5">
    <source>
        <dbReference type="Google" id="ProtNLM"/>
    </source>
</evidence>
<dbReference type="EMBL" id="RFAR01000058">
    <property type="protein sequence ID" value="RMC95207.1"/>
    <property type="molecule type" value="Genomic_DNA"/>
</dbReference>